<sequence length="239" mass="23765">MPPDEARLASAVMQPHVLAGRPPPLPHRRRPIPLAVRATLWRTRFAVAAVFLGIAAACTVQALRPADPPTTPVVVASRPLAAGTPLTSTDVRLARFPVGVVPDDAPTDLDAVLDAATAVPLTAGTPVLPGLLADDDVRGPPGTVVATVRFADPAVAGLLSPGMRVDVLAATAEGGPGGVVATRALVLPVAQRTASAQSPLGLGGSGDDSVPVLLAVSPDEAPALAGAAASALLSAVVVP</sequence>
<gene>
    <name evidence="2" type="ORF">CXY01_19180</name>
</gene>
<feature type="domain" description="SAF" evidence="1">
    <location>
        <begin position="71"/>
        <end position="133"/>
    </location>
</feature>
<dbReference type="EMBL" id="BJUB01000005">
    <property type="protein sequence ID" value="GEK21398.1"/>
    <property type="molecule type" value="Genomic_DNA"/>
</dbReference>
<dbReference type="SMART" id="SM00858">
    <property type="entry name" value="SAF"/>
    <property type="match status" value="1"/>
</dbReference>
<dbReference type="AlphaFoldDB" id="A0A510V3H0"/>
<dbReference type="Pfam" id="PF08666">
    <property type="entry name" value="SAF"/>
    <property type="match status" value="1"/>
</dbReference>
<evidence type="ECO:0000313" key="3">
    <source>
        <dbReference type="Proteomes" id="UP000321118"/>
    </source>
</evidence>
<keyword evidence="3" id="KW-1185">Reference proteome</keyword>
<protein>
    <submittedName>
        <fullName evidence="2">SAF domain-containing protein</fullName>
    </submittedName>
</protein>
<evidence type="ECO:0000259" key="1">
    <source>
        <dbReference type="SMART" id="SM00858"/>
    </source>
</evidence>
<reference evidence="2 3" key="1">
    <citation type="submission" date="2019-07" db="EMBL/GenBank/DDBJ databases">
        <title>Whole genome shotgun sequence of Cellulomonas xylanilytica NBRC 101102.</title>
        <authorList>
            <person name="Hosoyama A."/>
            <person name="Uohara A."/>
            <person name="Ohji S."/>
            <person name="Ichikawa N."/>
        </authorList>
    </citation>
    <scope>NUCLEOTIDE SEQUENCE [LARGE SCALE GENOMIC DNA]</scope>
    <source>
        <strain evidence="2 3">NBRC 101102</strain>
    </source>
</reference>
<dbReference type="Proteomes" id="UP000321118">
    <property type="component" value="Unassembled WGS sequence"/>
</dbReference>
<organism evidence="2 3">
    <name type="scientific">Cellulomonas xylanilytica</name>
    <dbReference type="NCBI Taxonomy" id="233583"/>
    <lineage>
        <taxon>Bacteria</taxon>
        <taxon>Bacillati</taxon>
        <taxon>Actinomycetota</taxon>
        <taxon>Actinomycetes</taxon>
        <taxon>Micrococcales</taxon>
        <taxon>Cellulomonadaceae</taxon>
        <taxon>Cellulomonas</taxon>
    </lineage>
</organism>
<accession>A0A510V3H0</accession>
<dbReference type="InterPro" id="IPR013974">
    <property type="entry name" value="SAF"/>
</dbReference>
<dbReference type="InterPro" id="IPR017592">
    <property type="entry name" value="Pilus_assmbl_Flp-typ_CpaB"/>
</dbReference>
<dbReference type="CDD" id="cd11614">
    <property type="entry name" value="SAF_CpaB_FlgA_like"/>
    <property type="match status" value="1"/>
</dbReference>
<proteinExistence type="predicted"/>
<dbReference type="Gene3D" id="3.90.1210.10">
    <property type="entry name" value="Antifreeze-like/N-acetylneuraminic acid synthase C-terminal domain"/>
    <property type="match status" value="1"/>
</dbReference>
<evidence type="ECO:0000313" key="2">
    <source>
        <dbReference type="EMBL" id="GEK21398.1"/>
    </source>
</evidence>
<name>A0A510V3H0_9CELL</name>
<dbReference type="NCBIfam" id="TIGR03177">
    <property type="entry name" value="pilus_cpaB"/>
    <property type="match status" value="1"/>
</dbReference>
<comment type="caution">
    <text evidence="2">The sequence shown here is derived from an EMBL/GenBank/DDBJ whole genome shotgun (WGS) entry which is preliminary data.</text>
</comment>